<dbReference type="PANTHER" id="PTHR28608">
    <property type="entry name" value="INTEGRATOR COMPLEX SUBUNIT 2"/>
    <property type="match status" value="1"/>
</dbReference>
<dbReference type="Pfam" id="PF14750">
    <property type="entry name" value="INTS2"/>
    <property type="match status" value="1"/>
</dbReference>
<feature type="region of interest" description="Disordered" evidence="1">
    <location>
        <begin position="38"/>
        <end position="87"/>
    </location>
</feature>
<feature type="compositionally biased region" description="Basic and acidic residues" evidence="1">
    <location>
        <begin position="125"/>
        <end position="135"/>
    </location>
</feature>
<dbReference type="GO" id="GO:0032039">
    <property type="term" value="C:integrator complex"/>
    <property type="evidence" value="ECO:0007669"/>
    <property type="project" value="InterPro"/>
</dbReference>
<proteinExistence type="predicted"/>
<reference evidence="2" key="1">
    <citation type="submission" date="2014-05" db="EMBL/GenBank/DDBJ databases">
        <title>The transcriptome of the halophilic microalga Tetraselmis sp. GSL018 isolated from the Great Salt Lake, Utah.</title>
        <authorList>
            <person name="Jinkerson R.E."/>
            <person name="D'Adamo S."/>
            <person name="Posewitz M.C."/>
        </authorList>
    </citation>
    <scope>NUCLEOTIDE SEQUENCE</scope>
    <source>
        <strain evidence="2">GSL018</strain>
    </source>
</reference>
<gene>
    <name evidence="2" type="primary">INTS2</name>
    <name evidence="2" type="ORF">TSPGSL018_7963</name>
</gene>
<evidence type="ECO:0000256" key="1">
    <source>
        <dbReference type="SAM" id="MobiDB-lite"/>
    </source>
</evidence>
<organism evidence="2">
    <name type="scientific">Tetraselmis sp. GSL018</name>
    <dbReference type="NCBI Taxonomy" id="582737"/>
    <lineage>
        <taxon>Eukaryota</taxon>
        <taxon>Viridiplantae</taxon>
        <taxon>Chlorophyta</taxon>
        <taxon>core chlorophytes</taxon>
        <taxon>Chlorodendrophyceae</taxon>
        <taxon>Chlorodendrales</taxon>
        <taxon>Chlorodendraceae</taxon>
        <taxon>Tetraselmis</taxon>
    </lineage>
</organism>
<dbReference type="InterPro" id="IPR029321">
    <property type="entry name" value="INTS2"/>
</dbReference>
<feature type="region of interest" description="Disordered" evidence="1">
    <location>
        <begin position="116"/>
        <end position="135"/>
    </location>
</feature>
<dbReference type="GO" id="GO:0034472">
    <property type="term" value="P:snRNA 3'-end processing"/>
    <property type="evidence" value="ECO:0007669"/>
    <property type="project" value="TreeGrafter"/>
</dbReference>
<protein>
    <submittedName>
        <fullName evidence="2">Integrator complex subunit 2</fullName>
    </submittedName>
</protein>
<evidence type="ECO:0000313" key="2">
    <source>
        <dbReference type="EMBL" id="JAC68768.1"/>
    </source>
</evidence>
<accession>A0A061R9W3</accession>
<dbReference type="AlphaFoldDB" id="A0A061R9W3"/>
<sequence>MAVGRVAGRDLLPPKSRADVQHDAGTLCHCFARSRGSGMEPGTGAPTPLGQPAPPHRAPELACQRGASGQSPFCRGPEDDRQGRNPLSDVPFWNGHLLGGAGRGLCPVVGLARRAGRSLPPSGHPRGDAGHRRDGGTVLSYLRPLLRECRCEAELMSRLGAPDALTAEELPPALLAQKSAVVQLLLEAALPQQYESGDNETVAESRAALSGVYKALGALFARDPQLLRLVHFQGYPAELLPALAASVPAMLSCADFLHELIQSADRSTSLFGFQLLGAIALRPKTRPEALTPAANEALSRMHAAATSGDLDFVRAGLKPLALAAAVVTSIAAPFVSFLQDCATAGAVNLTGTLSRKYFLLDIKYAYSVMVKRLLLPGEVLHTSQYSDVQ</sequence>
<dbReference type="EMBL" id="GBEZ01017578">
    <property type="protein sequence ID" value="JAC68768.1"/>
    <property type="molecule type" value="Transcribed_RNA"/>
</dbReference>
<name>A0A061R9W3_9CHLO</name>
<dbReference type="PANTHER" id="PTHR28608:SF1">
    <property type="entry name" value="INTEGRATOR COMPLEX SUBUNIT 2"/>
    <property type="match status" value="1"/>
</dbReference>